<dbReference type="AlphaFoldDB" id="A0AAJ0H8M1"/>
<dbReference type="EMBL" id="JAUIQD010000007">
    <property type="protein sequence ID" value="KAK3343750.1"/>
    <property type="molecule type" value="Genomic_DNA"/>
</dbReference>
<comment type="caution">
    <text evidence="1">The sequence shown here is derived from an EMBL/GenBank/DDBJ whole genome shotgun (WGS) entry which is preliminary data.</text>
</comment>
<organism evidence="1 2">
    <name type="scientific">Lasiosphaeria hispida</name>
    <dbReference type="NCBI Taxonomy" id="260671"/>
    <lineage>
        <taxon>Eukaryota</taxon>
        <taxon>Fungi</taxon>
        <taxon>Dikarya</taxon>
        <taxon>Ascomycota</taxon>
        <taxon>Pezizomycotina</taxon>
        <taxon>Sordariomycetes</taxon>
        <taxon>Sordariomycetidae</taxon>
        <taxon>Sordariales</taxon>
        <taxon>Lasiosphaeriaceae</taxon>
        <taxon>Lasiosphaeria</taxon>
    </lineage>
</organism>
<proteinExistence type="predicted"/>
<keyword evidence="2" id="KW-1185">Reference proteome</keyword>
<accession>A0AAJ0H8M1</accession>
<reference evidence="1" key="2">
    <citation type="submission" date="2023-06" db="EMBL/GenBank/DDBJ databases">
        <authorList>
            <consortium name="Lawrence Berkeley National Laboratory"/>
            <person name="Haridas S."/>
            <person name="Hensen N."/>
            <person name="Bonometti L."/>
            <person name="Westerberg I."/>
            <person name="Brannstrom I.O."/>
            <person name="Guillou S."/>
            <person name="Cros-Aarteil S."/>
            <person name="Calhoun S."/>
            <person name="Kuo A."/>
            <person name="Mondo S."/>
            <person name="Pangilinan J."/>
            <person name="Riley R."/>
            <person name="Labutti K."/>
            <person name="Andreopoulos B."/>
            <person name="Lipzen A."/>
            <person name="Chen C."/>
            <person name="Yanf M."/>
            <person name="Daum C."/>
            <person name="Ng V."/>
            <person name="Clum A."/>
            <person name="Steindorff A."/>
            <person name="Ohm R."/>
            <person name="Martin F."/>
            <person name="Silar P."/>
            <person name="Natvig D."/>
            <person name="Lalanne C."/>
            <person name="Gautier V."/>
            <person name="Ament-Velasquez S.L."/>
            <person name="Kruys A."/>
            <person name="Hutchinson M.I."/>
            <person name="Powell A.J."/>
            <person name="Barry K."/>
            <person name="Miller A.N."/>
            <person name="Grigoriev I.V."/>
            <person name="Debuchy R."/>
            <person name="Gladieux P."/>
            <person name="Thoren M.H."/>
            <person name="Johannesson H."/>
        </authorList>
    </citation>
    <scope>NUCLEOTIDE SEQUENCE</scope>
    <source>
        <strain evidence="1">CBS 955.72</strain>
    </source>
</reference>
<reference evidence="1" key="1">
    <citation type="journal article" date="2023" name="Mol. Phylogenet. Evol.">
        <title>Genome-scale phylogeny and comparative genomics of the fungal order Sordariales.</title>
        <authorList>
            <person name="Hensen N."/>
            <person name="Bonometti L."/>
            <person name="Westerberg I."/>
            <person name="Brannstrom I.O."/>
            <person name="Guillou S."/>
            <person name="Cros-Aarteil S."/>
            <person name="Calhoun S."/>
            <person name="Haridas S."/>
            <person name="Kuo A."/>
            <person name="Mondo S."/>
            <person name="Pangilinan J."/>
            <person name="Riley R."/>
            <person name="LaButti K."/>
            <person name="Andreopoulos B."/>
            <person name="Lipzen A."/>
            <person name="Chen C."/>
            <person name="Yan M."/>
            <person name="Daum C."/>
            <person name="Ng V."/>
            <person name="Clum A."/>
            <person name="Steindorff A."/>
            <person name="Ohm R.A."/>
            <person name="Martin F."/>
            <person name="Silar P."/>
            <person name="Natvig D.O."/>
            <person name="Lalanne C."/>
            <person name="Gautier V."/>
            <person name="Ament-Velasquez S.L."/>
            <person name="Kruys A."/>
            <person name="Hutchinson M.I."/>
            <person name="Powell A.J."/>
            <person name="Barry K."/>
            <person name="Miller A.N."/>
            <person name="Grigoriev I.V."/>
            <person name="Debuchy R."/>
            <person name="Gladieux P."/>
            <person name="Hiltunen Thoren M."/>
            <person name="Johannesson H."/>
        </authorList>
    </citation>
    <scope>NUCLEOTIDE SEQUENCE</scope>
    <source>
        <strain evidence="1">CBS 955.72</strain>
    </source>
</reference>
<sequence>MRQKRARHAGIGAPSEQHDLAVAQSTWKREPPKWKMWKKVVLVEGASACALCRYRTRTRVPILCMPIHPRPGLTPPYMTGKLSPIACFTRHSLNARSRPTWRDSRDGIVDGCLEAFTLLLHLPSLPTLARSFFGMYDNFCCNKNPDVRSCLLVSQGGTGSPSHPALVSLSLASLASVVCSVGQTLQSPGSGLYVVEMSRLHLSWWWFRTRDSAIGKVVWVKWEMGRDAW</sequence>
<gene>
    <name evidence="1" type="ORF">B0T25DRAFT_555079</name>
</gene>
<evidence type="ECO:0000313" key="2">
    <source>
        <dbReference type="Proteomes" id="UP001275084"/>
    </source>
</evidence>
<name>A0AAJ0H8M1_9PEZI</name>
<protein>
    <submittedName>
        <fullName evidence="1">Uncharacterized protein</fullName>
    </submittedName>
</protein>
<dbReference type="Proteomes" id="UP001275084">
    <property type="component" value="Unassembled WGS sequence"/>
</dbReference>
<evidence type="ECO:0000313" key="1">
    <source>
        <dbReference type="EMBL" id="KAK3343750.1"/>
    </source>
</evidence>